<dbReference type="HAMAP" id="MF_00338">
    <property type="entry name" value="UPF0145"/>
    <property type="match status" value="1"/>
</dbReference>
<comment type="caution">
    <text evidence="3">The sequence shown here is derived from an EMBL/GenBank/DDBJ whole genome shotgun (WGS) entry which is preliminary data.</text>
</comment>
<evidence type="ECO:0000256" key="1">
    <source>
        <dbReference type="ARBA" id="ARBA00010751"/>
    </source>
</evidence>
<dbReference type="RefSeq" id="WP_105723942.1">
    <property type="nucleotide sequence ID" value="NZ_PVBS01000001.1"/>
</dbReference>
<evidence type="ECO:0000313" key="3">
    <source>
        <dbReference type="EMBL" id="PRD56787.1"/>
    </source>
</evidence>
<dbReference type="PANTHER" id="PTHR34068:SF1">
    <property type="entry name" value="UPF0145 PROTEIN YBJQ"/>
    <property type="match status" value="1"/>
</dbReference>
<name>A0A2S9JU15_9SPHI</name>
<dbReference type="InterPro" id="IPR002765">
    <property type="entry name" value="UPF0145_YbjQ-like"/>
</dbReference>
<dbReference type="PANTHER" id="PTHR34068">
    <property type="entry name" value="UPF0145 PROTEIN YBJQ"/>
    <property type="match status" value="1"/>
</dbReference>
<dbReference type="Proteomes" id="UP000238642">
    <property type="component" value="Unassembled WGS sequence"/>
</dbReference>
<accession>A0A2S9JU15</accession>
<dbReference type="EMBL" id="PVBS01000001">
    <property type="protein sequence ID" value="PRD56787.1"/>
    <property type="molecule type" value="Genomic_DNA"/>
</dbReference>
<comment type="similarity">
    <text evidence="1 2">Belongs to the UPF0145 family.</text>
</comment>
<dbReference type="SUPFAM" id="SSF117782">
    <property type="entry name" value="YbjQ-like"/>
    <property type="match status" value="1"/>
</dbReference>
<sequence>MTNRKDVLVVTTPSIDGVKIKSYIKPVSAHIVAGTNLFSDFLGSLTDVFGGRSQTYQKQLTSLYNEAIERVKQAALQLGANCVVGLKIDMDEISGKNKSMFMITAVGTAVILDKQLDDKPVIPESDETLDNVGMEKINVLRKKKEIIEKAERGDLKFNDDVWSFITAYQIKEVLPHLLKKYRDVITNEPSFPGSTEKFHNSFVRYIEALPDEIKLDFLYTGVAEQDGQIALKFSEIIKELNLFDFERNLKLLKNEDFVVQKRGIYIATYDKPSYNKKDVQNLHDLRSLIQLTFKERGIHAVKKTFLSSKEKEIWNCECGRVNDTDTFCNGCGRDIFGFKQHELDARTADDYIRQKIDLITEYLG</sequence>
<protein>
    <recommendedName>
        <fullName evidence="2">UPF0145 protein C5749_06050</fullName>
    </recommendedName>
</protein>
<organism evidence="3 4">
    <name type="scientific">Sphingobacterium gobiense</name>
    <dbReference type="NCBI Taxonomy" id="1382456"/>
    <lineage>
        <taxon>Bacteria</taxon>
        <taxon>Pseudomonadati</taxon>
        <taxon>Bacteroidota</taxon>
        <taxon>Sphingobacteriia</taxon>
        <taxon>Sphingobacteriales</taxon>
        <taxon>Sphingobacteriaceae</taxon>
        <taxon>Sphingobacterium</taxon>
    </lineage>
</organism>
<reference evidence="3 4" key="1">
    <citation type="submission" date="2018-02" db="EMBL/GenBank/DDBJ databases">
        <title>The draft genome of Sphingobacterium gobiense H7.</title>
        <authorList>
            <person name="Li L."/>
            <person name="Liu L."/>
            <person name="Zhang X."/>
            <person name="Wang T."/>
            <person name="Liang L."/>
        </authorList>
    </citation>
    <scope>NUCLEOTIDE SEQUENCE [LARGE SCALE GENOMIC DNA]</scope>
    <source>
        <strain evidence="3 4">ACCC 05757</strain>
    </source>
</reference>
<proteinExistence type="inferred from homology"/>
<keyword evidence="4" id="KW-1185">Reference proteome</keyword>
<dbReference type="Pfam" id="PF01906">
    <property type="entry name" value="YbjQ_1"/>
    <property type="match status" value="1"/>
</dbReference>
<dbReference type="AlphaFoldDB" id="A0A2S9JU15"/>
<dbReference type="OrthoDB" id="9796448at2"/>
<evidence type="ECO:0000313" key="4">
    <source>
        <dbReference type="Proteomes" id="UP000238642"/>
    </source>
</evidence>
<dbReference type="Gene3D" id="3.30.110.70">
    <property type="entry name" value="Hypothetical protein apc22750. Chain B"/>
    <property type="match status" value="1"/>
</dbReference>
<gene>
    <name evidence="3" type="ORF">C5749_06050</name>
</gene>
<evidence type="ECO:0000256" key="2">
    <source>
        <dbReference type="HAMAP-Rule" id="MF_00338"/>
    </source>
</evidence>
<dbReference type="InterPro" id="IPR035439">
    <property type="entry name" value="UPF0145_dom_sf"/>
</dbReference>